<dbReference type="Pfam" id="PF00326">
    <property type="entry name" value="Peptidase_S9"/>
    <property type="match status" value="1"/>
</dbReference>
<dbReference type="PANTHER" id="PTHR42776:SF27">
    <property type="entry name" value="DIPEPTIDYL PEPTIDASE FAMILY MEMBER 6"/>
    <property type="match status" value="1"/>
</dbReference>
<keyword evidence="2" id="KW-0720">Serine protease</keyword>
<dbReference type="InterPro" id="IPR001375">
    <property type="entry name" value="Peptidase_S9_cat"/>
</dbReference>
<dbReference type="SUPFAM" id="SSF53474">
    <property type="entry name" value="alpha/beta-Hydrolases"/>
    <property type="match status" value="1"/>
</dbReference>
<evidence type="ECO:0000256" key="2">
    <source>
        <dbReference type="ARBA" id="ARBA00022825"/>
    </source>
</evidence>
<keyword evidence="5" id="KW-1185">Reference proteome</keyword>
<proteinExistence type="predicted"/>
<evidence type="ECO:0000313" key="4">
    <source>
        <dbReference type="EMBL" id="WAH36134.1"/>
    </source>
</evidence>
<dbReference type="RefSeq" id="WP_268043442.1">
    <property type="nucleotide sequence ID" value="NZ_CP104064.1"/>
</dbReference>
<dbReference type="SUPFAM" id="SSF82171">
    <property type="entry name" value="DPP6 N-terminal domain-like"/>
    <property type="match status" value="1"/>
</dbReference>
<gene>
    <name evidence="4" type="ORF">NZD86_18070</name>
</gene>
<dbReference type="InterPro" id="IPR029058">
    <property type="entry name" value="AB_hydrolase_fold"/>
</dbReference>
<sequence length="661" mass="73030">MSGTDKTYVSIEEVISIPALREIAVHPDGSAVAYVKRVANWDDNIYVDHVQIFEKTSGRHVSLTSGNVASSAPMWSPDGKKLAYLQAGPEGDAKKQIYLYTMETATSLRVTRAVNDVKSFRWAPDGSGLYYISELAASGKQKERKRLYGDFEYVNIDDNKSTLYFCPINPALARTLGPLQGPSDVRQDVLSDEELAICLIEMADVHVSAFDVSRDGEKIVVAIAPSSRITDVEKTEFHLLDVATRHMTPLPIPKPVYYDVHFSPDGRKICYTKRPPDNAYYDTDVLESYDLETKKCERLTGDLDESVYPVAWIKSGIVIEWQDKTSRKIELVKADGSRELVAGGDGHLAYGASVSADGEQIAYLKASDTELADVFLNGERVTNRNQHYEGRAKSTKRVIEWESGDGTAIEGILSIPPDFDQSKRYPLLVVIHGGPVAASFAVPTSNLYYPIESFIECGFIVLEPNYRGSAGYGSKFRRLNVRNLGIGDYSDVIAGVDHLVSQGFADASRVGVMGWSQGGYISAFCSTYSNRFKAVSVGAGISNWATYYVSTDIHPFTRHYLAATPWEDEVIYKRTSPITYVNEASTPTLIQHGDNDSRVPVQNAYELYQGLSDVGVDANLIIFKGMGHGADKPGLHRAIQKQNLAWFCNHILGAPLDGFWL</sequence>
<dbReference type="Gene3D" id="2.120.10.30">
    <property type="entry name" value="TolB, C-terminal domain"/>
    <property type="match status" value="1"/>
</dbReference>
<dbReference type="PANTHER" id="PTHR42776">
    <property type="entry name" value="SERINE PEPTIDASE S9 FAMILY MEMBER"/>
    <property type="match status" value="1"/>
</dbReference>
<evidence type="ECO:0000256" key="1">
    <source>
        <dbReference type="ARBA" id="ARBA00022801"/>
    </source>
</evidence>
<organism evidence="4 5">
    <name type="scientific">Alicyclobacillus dauci</name>
    <dbReference type="NCBI Taxonomy" id="1475485"/>
    <lineage>
        <taxon>Bacteria</taxon>
        <taxon>Bacillati</taxon>
        <taxon>Bacillota</taxon>
        <taxon>Bacilli</taxon>
        <taxon>Bacillales</taxon>
        <taxon>Alicyclobacillaceae</taxon>
        <taxon>Alicyclobacillus</taxon>
    </lineage>
</organism>
<keyword evidence="2" id="KW-0645">Protease</keyword>
<dbReference type="InterPro" id="IPR011042">
    <property type="entry name" value="6-blade_b-propeller_TolB-like"/>
</dbReference>
<dbReference type="Proteomes" id="UP001164803">
    <property type="component" value="Chromosome"/>
</dbReference>
<dbReference type="Gene3D" id="3.40.50.1820">
    <property type="entry name" value="alpha/beta hydrolase"/>
    <property type="match status" value="1"/>
</dbReference>
<reference evidence="4" key="1">
    <citation type="submission" date="2022-08" db="EMBL/GenBank/DDBJ databases">
        <title>Alicyclobacillus dauci DSM2870, complete genome.</title>
        <authorList>
            <person name="Wang Q."/>
            <person name="Cai R."/>
            <person name="Wang Z."/>
        </authorList>
    </citation>
    <scope>NUCLEOTIDE SEQUENCE</scope>
    <source>
        <strain evidence="4">DSM 28700</strain>
    </source>
</reference>
<dbReference type="Pfam" id="PF07676">
    <property type="entry name" value="PD40"/>
    <property type="match status" value="1"/>
</dbReference>
<feature type="domain" description="Peptidase S9 prolyl oligopeptidase catalytic" evidence="3">
    <location>
        <begin position="453"/>
        <end position="651"/>
    </location>
</feature>
<dbReference type="InterPro" id="IPR011659">
    <property type="entry name" value="WD40"/>
</dbReference>
<evidence type="ECO:0000313" key="5">
    <source>
        <dbReference type="Proteomes" id="UP001164803"/>
    </source>
</evidence>
<name>A0ABY6Z1D6_9BACL</name>
<evidence type="ECO:0000259" key="3">
    <source>
        <dbReference type="Pfam" id="PF00326"/>
    </source>
</evidence>
<accession>A0ABY6Z1D6</accession>
<protein>
    <submittedName>
        <fullName evidence="4">S9 family peptidase</fullName>
    </submittedName>
</protein>
<dbReference type="EMBL" id="CP104064">
    <property type="protein sequence ID" value="WAH36134.1"/>
    <property type="molecule type" value="Genomic_DNA"/>
</dbReference>
<keyword evidence="1" id="KW-0378">Hydrolase</keyword>